<dbReference type="GO" id="GO:0008448">
    <property type="term" value="F:N-acetylglucosamine-6-phosphate deacetylase activity"/>
    <property type="evidence" value="ECO:0007669"/>
    <property type="project" value="InterPro"/>
</dbReference>
<evidence type="ECO:0000256" key="2">
    <source>
        <dbReference type="ARBA" id="ARBA00022723"/>
    </source>
</evidence>
<feature type="binding site" evidence="7">
    <location>
        <position position="219"/>
    </location>
    <ligand>
        <name>substrate</name>
    </ligand>
</feature>
<dbReference type="InterPro" id="IPR055156">
    <property type="entry name" value="HutF-like_N"/>
</dbReference>
<protein>
    <submittedName>
        <fullName evidence="11">Amidohydrolase family protein</fullName>
    </submittedName>
</protein>
<dbReference type="EMBL" id="WPCU01000007">
    <property type="protein sequence ID" value="MVA76596.1"/>
    <property type="molecule type" value="Genomic_DNA"/>
</dbReference>
<feature type="binding site" evidence="7">
    <location>
        <position position="243"/>
    </location>
    <ligand>
        <name>substrate</name>
    </ligand>
</feature>
<dbReference type="InterPro" id="IPR006680">
    <property type="entry name" value="Amidohydro-rel"/>
</dbReference>
<feature type="domain" description="Amidohydrolase-related" evidence="9">
    <location>
        <begin position="46"/>
        <end position="362"/>
    </location>
</feature>
<dbReference type="InterPro" id="IPR032466">
    <property type="entry name" value="Metal_Hydrolase"/>
</dbReference>
<dbReference type="SUPFAM" id="SSF51338">
    <property type="entry name" value="Composite domain of metallo-dependent hydrolases"/>
    <property type="match status" value="1"/>
</dbReference>
<dbReference type="Gene3D" id="2.30.40.10">
    <property type="entry name" value="Urease, subunit C, domain 1"/>
    <property type="match status" value="1"/>
</dbReference>
<keyword evidence="12" id="KW-1185">Reference proteome</keyword>
<dbReference type="PANTHER" id="PTHR11113">
    <property type="entry name" value="N-ACETYLGLUCOSAMINE-6-PHOSPHATE DEACETYLASE"/>
    <property type="match status" value="1"/>
</dbReference>
<dbReference type="Proteomes" id="UP000435304">
    <property type="component" value="Unassembled WGS sequence"/>
</dbReference>
<sequence length="378" mass="38626">MTVLRADRVLLPSGWQDDVALEVSQGRLASVTPAAGVRADEHLEGLVVPGYVDTHVHGGGGASFSTTDPDEVRTVLDTHARGGTTTLVASLVTASLETLLEQVRALVPLVRAGELAGIHLEGPFLNPDRRGAHDAELLVDPTPERVEALLAAADGTLAMVTLAPEREGGMAAVERFAAAGVRVAIGHTEADAATTARAVAAGVGVATHLFNAMPSIHHREPGPVPGLLTEPGVVVELIADGTHLADEVLAMAVAAAGPERVALVTDAMAATGCPDGRYEIGQLSVQVLDRVARLVTEDGSEGSIAGSTLLMGEAVQRVAGLPGVDLAAAVTMAGRTPARAHRLGQAGTLVPGGPADLVQLDADAGVRAVLRRGAWVVR</sequence>
<dbReference type="Gene3D" id="3.20.20.140">
    <property type="entry name" value="Metal-dependent hydrolases"/>
    <property type="match status" value="1"/>
</dbReference>
<feature type="binding site" evidence="8">
    <location>
        <position position="208"/>
    </location>
    <ligand>
        <name>Zn(2+)</name>
        <dbReference type="ChEBI" id="CHEBI:29105"/>
    </ligand>
</feature>
<organism evidence="11 12">
    <name type="scientific">Auraticoccus cholistanensis</name>
    <dbReference type="NCBI Taxonomy" id="2656650"/>
    <lineage>
        <taxon>Bacteria</taxon>
        <taxon>Bacillati</taxon>
        <taxon>Actinomycetota</taxon>
        <taxon>Actinomycetes</taxon>
        <taxon>Propionibacteriales</taxon>
        <taxon>Propionibacteriaceae</taxon>
        <taxon>Auraticoccus</taxon>
    </lineage>
</organism>
<feature type="active site" description="Proton donor/acceptor" evidence="6">
    <location>
        <position position="266"/>
    </location>
</feature>
<dbReference type="GO" id="GO:0006046">
    <property type="term" value="P:N-acetylglucosamine catabolic process"/>
    <property type="evidence" value="ECO:0007669"/>
    <property type="project" value="TreeGrafter"/>
</dbReference>
<evidence type="ECO:0000256" key="3">
    <source>
        <dbReference type="ARBA" id="ARBA00022801"/>
    </source>
</evidence>
<evidence type="ECO:0000256" key="4">
    <source>
        <dbReference type="ARBA" id="ARBA00023277"/>
    </source>
</evidence>
<evidence type="ECO:0000313" key="11">
    <source>
        <dbReference type="EMBL" id="MVA76596.1"/>
    </source>
</evidence>
<reference evidence="11 12" key="1">
    <citation type="submission" date="2019-12" db="EMBL/GenBank/DDBJ databases">
        <title>Auraticoccus cholistani sp. nov., an actinomycete isolated from soil of Cholistan desert.</title>
        <authorList>
            <person name="Cheema M.T."/>
        </authorList>
    </citation>
    <scope>NUCLEOTIDE SEQUENCE [LARGE SCALE GENOMIC DNA]</scope>
    <source>
        <strain evidence="11 12">F435</strain>
    </source>
</reference>
<feature type="binding site" evidence="7">
    <location>
        <begin position="304"/>
        <end position="306"/>
    </location>
    <ligand>
        <name>substrate</name>
    </ligand>
</feature>
<proteinExistence type="inferred from homology"/>
<feature type="binding site" evidence="8">
    <location>
        <position position="187"/>
    </location>
    <ligand>
        <name>Zn(2+)</name>
        <dbReference type="ChEBI" id="CHEBI:29105"/>
    </ligand>
</feature>
<dbReference type="AlphaFoldDB" id="A0A6A9UUJ3"/>
<name>A0A6A9UUJ3_9ACTN</name>
<dbReference type="SUPFAM" id="SSF51556">
    <property type="entry name" value="Metallo-dependent hydrolases"/>
    <property type="match status" value="1"/>
</dbReference>
<feature type="domain" description="Formimidoylglutamate deiminase N-terminal" evidence="10">
    <location>
        <begin position="1"/>
        <end position="43"/>
    </location>
</feature>
<evidence type="ECO:0000313" key="12">
    <source>
        <dbReference type="Proteomes" id="UP000435304"/>
    </source>
</evidence>
<evidence type="ECO:0000256" key="1">
    <source>
        <dbReference type="ARBA" id="ARBA00010716"/>
    </source>
</evidence>
<dbReference type="CDD" id="cd00854">
    <property type="entry name" value="NagA"/>
    <property type="match status" value="1"/>
</dbReference>
<feature type="binding site" evidence="7">
    <location>
        <begin position="211"/>
        <end position="212"/>
    </location>
    <ligand>
        <name>substrate</name>
    </ligand>
</feature>
<comment type="caution">
    <text evidence="11">The sequence shown here is derived from an EMBL/GenBank/DDBJ whole genome shotgun (WGS) entry which is preliminary data.</text>
</comment>
<keyword evidence="3 5" id="KW-0378">Hydrolase</keyword>
<evidence type="ECO:0000256" key="7">
    <source>
        <dbReference type="PIRSR" id="PIRSR038994-2"/>
    </source>
</evidence>
<keyword evidence="4 5" id="KW-0119">Carbohydrate metabolism</keyword>
<dbReference type="InterPro" id="IPR003764">
    <property type="entry name" value="GlcNAc_6-P_deAcase"/>
</dbReference>
<evidence type="ECO:0000256" key="8">
    <source>
        <dbReference type="PIRSR" id="PIRSR038994-3"/>
    </source>
</evidence>
<comment type="similarity">
    <text evidence="1 5">Belongs to the metallo-dependent hydrolases superfamily. NagA family.</text>
</comment>
<accession>A0A6A9UUJ3</accession>
<evidence type="ECO:0000256" key="5">
    <source>
        <dbReference type="PIRNR" id="PIRNR038994"/>
    </source>
</evidence>
<dbReference type="Pfam" id="PF22429">
    <property type="entry name" value="HutF_N"/>
    <property type="match status" value="1"/>
</dbReference>
<dbReference type="RefSeq" id="WP_156610175.1">
    <property type="nucleotide sequence ID" value="NZ_WPCU01000007.1"/>
</dbReference>
<keyword evidence="2 8" id="KW-0479">Metal-binding</keyword>
<feature type="binding site" evidence="8">
    <location>
        <position position="121"/>
    </location>
    <ligand>
        <name>Zn(2+)</name>
        <dbReference type="ChEBI" id="CHEBI:29105"/>
    </ligand>
</feature>
<dbReference type="GO" id="GO:0046872">
    <property type="term" value="F:metal ion binding"/>
    <property type="evidence" value="ECO:0007669"/>
    <property type="project" value="UniProtKB-KW"/>
</dbReference>
<gene>
    <name evidence="11" type="ORF">GC722_11255</name>
</gene>
<dbReference type="PIRSF" id="PIRSF038994">
    <property type="entry name" value="NagA"/>
    <property type="match status" value="1"/>
</dbReference>
<feature type="binding site" evidence="7">
    <location>
        <position position="132"/>
    </location>
    <ligand>
        <name>substrate</name>
    </ligand>
</feature>
<dbReference type="Pfam" id="PF01979">
    <property type="entry name" value="Amidohydro_1"/>
    <property type="match status" value="1"/>
</dbReference>
<dbReference type="InterPro" id="IPR011059">
    <property type="entry name" value="Metal-dep_hydrolase_composite"/>
</dbReference>
<dbReference type="PANTHER" id="PTHR11113:SF14">
    <property type="entry name" value="N-ACETYLGLUCOSAMINE-6-PHOSPHATE DEACETYLASE"/>
    <property type="match status" value="1"/>
</dbReference>
<evidence type="ECO:0000259" key="9">
    <source>
        <dbReference type="Pfam" id="PF01979"/>
    </source>
</evidence>
<evidence type="ECO:0000259" key="10">
    <source>
        <dbReference type="Pfam" id="PF22429"/>
    </source>
</evidence>
<comment type="cofactor">
    <cofactor evidence="8">
        <name>a divalent metal cation</name>
        <dbReference type="ChEBI" id="CHEBI:60240"/>
    </cofactor>
    <text evidence="8">Binds 1 divalent metal cation per subunit.</text>
</comment>
<evidence type="ECO:0000256" key="6">
    <source>
        <dbReference type="PIRSR" id="PIRSR038994-1"/>
    </source>
</evidence>